<gene>
    <name evidence="2" type="ORF">FF011L_21960</name>
</gene>
<feature type="transmembrane region" description="Helical" evidence="1">
    <location>
        <begin position="22"/>
        <end position="42"/>
    </location>
</feature>
<dbReference type="Proteomes" id="UP000320672">
    <property type="component" value="Chromosome"/>
</dbReference>
<keyword evidence="1" id="KW-0812">Transmembrane</keyword>
<evidence type="ECO:0000313" key="2">
    <source>
        <dbReference type="EMBL" id="QDS93426.1"/>
    </source>
</evidence>
<accession>A0A517MEZ7</accession>
<dbReference type="AlphaFoldDB" id="A0A517MEZ7"/>
<dbReference type="EMBL" id="CP036262">
    <property type="protein sequence ID" value="QDS93426.1"/>
    <property type="molecule type" value="Genomic_DNA"/>
</dbReference>
<proteinExistence type="predicted"/>
<dbReference type="KEGG" id="rml:FF011L_21960"/>
<name>A0A517MEZ7_9BACT</name>
<reference evidence="2 3" key="1">
    <citation type="submission" date="2019-02" db="EMBL/GenBank/DDBJ databases">
        <title>Deep-cultivation of Planctomycetes and their phenomic and genomic characterization uncovers novel biology.</title>
        <authorList>
            <person name="Wiegand S."/>
            <person name="Jogler M."/>
            <person name="Boedeker C."/>
            <person name="Pinto D."/>
            <person name="Vollmers J."/>
            <person name="Rivas-Marin E."/>
            <person name="Kohn T."/>
            <person name="Peeters S.H."/>
            <person name="Heuer A."/>
            <person name="Rast P."/>
            <person name="Oberbeckmann S."/>
            <person name="Bunk B."/>
            <person name="Jeske O."/>
            <person name="Meyerdierks A."/>
            <person name="Storesund J.E."/>
            <person name="Kallscheuer N."/>
            <person name="Luecker S."/>
            <person name="Lage O.M."/>
            <person name="Pohl T."/>
            <person name="Merkel B.J."/>
            <person name="Hornburger P."/>
            <person name="Mueller R.-W."/>
            <person name="Bruemmer F."/>
            <person name="Labrenz M."/>
            <person name="Spormann A.M."/>
            <person name="Op den Camp H."/>
            <person name="Overmann J."/>
            <person name="Amann R."/>
            <person name="Jetten M.S.M."/>
            <person name="Mascher T."/>
            <person name="Medema M.H."/>
            <person name="Devos D.P."/>
            <person name="Kaster A.-K."/>
            <person name="Ovreas L."/>
            <person name="Rohde M."/>
            <person name="Galperin M.Y."/>
            <person name="Jogler C."/>
        </authorList>
    </citation>
    <scope>NUCLEOTIDE SEQUENCE [LARGE SCALE GENOMIC DNA]</scope>
    <source>
        <strain evidence="2 3">FF011L</strain>
    </source>
</reference>
<evidence type="ECO:0000256" key="1">
    <source>
        <dbReference type="SAM" id="Phobius"/>
    </source>
</evidence>
<protein>
    <submittedName>
        <fullName evidence="2">Uncharacterized protein</fullName>
    </submittedName>
</protein>
<keyword evidence="1" id="KW-1133">Transmembrane helix</keyword>
<sequence length="45" mass="5105">MSGRGNRDCCVGVRGVGDGFGAWIWLFGEEFLTFWDVFLGMLMDR</sequence>
<organism evidence="2 3">
    <name type="scientific">Roseimaritima multifibrata</name>
    <dbReference type="NCBI Taxonomy" id="1930274"/>
    <lineage>
        <taxon>Bacteria</taxon>
        <taxon>Pseudomonadati</taxon>
        <taxon>Planctomycetota</taxon>
        <taxon>Planctomycetia</taxon>
        <taxon>Pirellulales</taxon>
        <taxon>Pirellulaceae</taxon>
        <taxon>Roseimaritima</taxon>
    </lineage>
</organism>
<keyword evidence="1" id="KW-0472">Membrane</keyword>
<keyword evidence="3" id="KW-1185">Reference proteome</keyword>
<evidence type="ECO:0000313" key="3">
    <source>
        <dbReference type="Proteomes" id="UP000320672"/>
    </source>
</evidence>